<dbReference type="EMBL" id="CP059165">
    <property type="protein sequence ID" value="QLL06494.1"/>
    <property type="molecule type" value="Genomic_DNA"/>
</dbReference>
<feature type="domain" description="Alpha/beta hydrolase fold-3" evidence="3">
    <location>
        <begin position="78"/>
        <end position="285"/>
    </location>
</feature>
<evidence type="ECO:0000256" key="2">
    <source>
        <dbReference type="ARBA" id="ARBA00022801"/>
    </source>
</evidence>
<sequence length="317" mass="33806">MSLDPDAQAIADMLAAQMPGSLSELGVEGGRAFFEALSEQAPPGASLHAVTERLIPGPAGDIKVRTYRPSAQEDLPALLYFHGGGWVMGSLDFVDPVCRELANRAQCAVVSVDYRLAPEAPFPAAVDDGYSALLWVAVHGADIGVDPSRIAVGGDSAGANIAAAVSLVARDDNGPSIALQLLAYPATEYCVARQSWVEHANAPLLTSDDVRWFWRQYLVDVERFCDDPRATPMNAPSLEQLPPALVLTAEYDPMRDDGEAYAARLASEGVDVTAERYSGVFHGFFTMVGMLGQTEAAIGDAAEHLKKAFAQRASRTV</sequence>
<dbReference type="InterPro" id="IPR013094">
    <property type="entry name" value="AB_hydrolase_3"/>
</dbReference>
<dbReference type="Gene3D" id="3.40.50.1820">
    <property type="entry name" value="alpha/beta hydrolase"/>
    <property type="match status" value="1"/>
</dbReference>
<dbReference type="FunFam" id="3.40.50.1820:FF:000089">
    <property type="entry name" value="Alpha/beta hydrolase"/>
    <property type="match status" value="1"/>
</dbReference>
<evidence type="ECO:0000313" key="5">
    <source>
        <dbReference type="Proteomes" id="UP000510682"/>
    </source>
</evidence>
<dbReference type="GO" id="GO:0016787">
    <property type="term" value="F:hydrolase activity"/>
    <property type="evidence" value="ECO:0007669"/>
    <property type="project" value="UniProtKB-KW"/>
</dbReference>
<accession>A0A7D6HZK9</accession>
<organism evidence="4 5">
    <name type="scientific">Mycobacterium vicinigordonae</name>
    <dbReference type="NCBI Taxonomy" id="1719132"/>
    <lineage>
        <taxon>Bacteria</taxon>
        <taxon>Bacillati</taxon>
        <taxon>Actinomycetota</taxon>
        <taxon>Actinomycetes</taxon>
        <taxon>Mycobacteriales</taxon>
        <taxon>Mycobacteriaceae</taxon>
        <taxon>Mycobacterium</taxon>
    </lineage>
</organism>
<evidence type="ECO:0000313" key="4">
    <source>
        <dbReference type="EMBL" id="QLL06494.1"/>
    </source>
</evidence>
<dbReference type="Proteomes" id="UP000510682">
    <property type="component" value="Chromosome"/>
</dbReference>
<dbReference type="PANTHER" id="PTHR48081:SF8">
    <property type="entry name" value="ALPHA_BETA HYDROLASE FOLD-3 DOMAIN-CONTAINING PROTEIN-RELATED"/>
    <property type="match status" value="1"/>
</dbReference>
<name>A0A7D6HZK9_9MYCO</name>
<dbReference type="PANTHER" id="PTHR48081">
    <property type="entry name" value="AB HYDROLASE SUPERFAMILY PROTEIN C4A8.06C"/>
    <property type="match status" value="1"/>
</dbReference>
<dbReference type="KEGG" id="mgor:H0P51_22575"/>
<dbReference type="RefSeq" id="WP_180915073.1">
    <property type="nucleotide sequence ID" value="NZ_CP059165.1"/>
</dbReference>
<gene>
    <name evidence="4" type="ORF">H0P51_22575</name>
</gene>
<dbReference type="SUPFAM" id="SSF53474">
    <property type="entry name" value="alpha/beta-Hydrolases"/>
    <property type="match status" value="1"/>
</dbReference>
<keyword evidence="2 4" id="KW-0378">Hydrolase</keyword>
<dbReference type="InterPro" id="IPR029058">
    <property type="entry name" value="AB_hydrolase_fold"/>
</dbReference>
<protein>
    <submittedName>
        <fullName evidence="4">Alpha/beta hydrolase</fullName>
    </submittedName>
</protein>
<keyword evidence="5" id="KW-1185">Reference proteome</keyword>
<proteinExistence type="inferred from homology"/>
<evidence type="ECO:0000256" key="1">
    <source>
        <dbReference type="ARBA" id="ARBA00010515"/>
    </source>
</evidence>
<dbReference type="InterPro" id="IPR050300">
    <property type="entry name" value="GDXG_lipolytic_enzyme"/>
</dbReference>
<dbReference type="AlphaFoldDB" id="A0A7D6HZK9"/>
<reference evidence="4" key="1">
    <citation type="submission" date="2020-07" db="EMBL/GenBank/DDBJ databases">
        <title>Description of Mycobacterium gordonae subsp. intergordonae subsp.nov. and Mycobacterium gordonae subsp. gordonae subsp. nov.</title>
        <authorList>
            <person name="Huang H."/>
        </authorList>
    </citation>
    <scope>NUCLEOTIDE SEQUENCE [LARGE SCALE GENOMIC DNA]</scope>
    <source>
        <strain evidence="4">24T</strain>
    </source>
</reference>
<dbReference type="Pfam" id="PF07859">
    <property type="entry name" value="Abhydrolase_3"/>
    <property type="match status" value="1"/>
</dbReference>
<evidence type="ECO:0000259" key="3">
    <source>
        <dbReference type="Pfam" id="PF07859"/>
    </source>
</evidence>
<reference evidence="4" key="2">
    <citation type="submission" date="2020-07" db="EMBL/GenBank/DDBJ databases">
        <authorList>
            <person name="Yu X."/>
        </authorList>
    </citation>
    <scope>NUCLEOTIDE SEQUENCE [LARGE SCALE GENOMIC DNA]</scope>
    <source>
        <strain evidence="4">24T</strain>
    </source>
</reference>
<comment type="similarity">
    <text evidence="1">Belongs to the 'GDXG' lipolytic enzyme family.</text>
</comment>